<dbReference type="GO" id="GO:0003677">
    <property type="term" value="F:DNA binding"/>
    <property type="evidence" value="ECO:0007669"/>
    <property type="project" value="UniProtKB-KW"/>
</dbReference>
<dbReference type="InterPro" id="IPR036625">
    <property type="entry name" value="E3-bd_dom_sf"/>
</dbReference>
<dbReference type="InterPro" id="IPR042261">
    <property type="entry name" value="Lsr2-like_dimerization"/>
</dbReference>
<dbReference type="EMBL" id="VFMM01000001">
    <property type="protein sequence ID" value="TQJ18288.1"/>
    <property type="molecule type" value="Genomic_DNA"/>
</dbReference>
<evidence type="ECO:0000313" key="5">
    <source>
        <dbReference type="EMBL" id="TQJ18288.1"/>
    </source>
</evidence>
<sequence length="110" mass="11735">MAQRVQVVLEDDLDGGKADETVTFGLDGTTYEIDLSKKNAAKLRDALAAYVGSGRRVAGRRGAAGRSRGRGGRSASDSADIRAWAKENGYDVSERGRISAEVRAAYNEAK</sequence>
<feature type="region of interest" description="Disordered" evidence="2">
    <location>
        <begin position="58"/>
        <end position="78"/>
    </location>
</feature>
<dbReference type="InterPro" id="IPR055370">
    <property type="entry name" value="Lsr2_DNA-bd"/>
</dbReference>
<dbReference type="Pfam" id="PF11774">
    <property type="entry name" value="Lsr2"/>
    <property type="match status" value="1"/>
</dbReference>
<feature type="domain" description="Lsr2 dimerization" evidence="3">
    <location>
        <begin position="1"/>
        <end position="57"/>
    </location>
</feature>
<organism evidence="5 6">
    <name type="scientific">Kribbella jejuensis</name>
    <dbReference type="NCBI Taxonomy" id="236068"/>
    <lineage>
        <taxon>Bacteria</taxon>
        <taxon>Bacillati</taxon>
        <taxon>Actinomycetota</taxon>
        <taxon>Actinomycetes</taxon>
        <taxon>Propionibacteriales</taxon>
        <taxon>Kribbellaceae</taxon>
        <taxon>Kribbella</taxon>
    </lineage>
</organism>
<comment type="caution">
    <text evidence="5">The sequence shown here is derived from an EMBL/GenBank/DDBJ whole genome shotgun (WGS) entry which is preliminary data.</text>
</comment>
<evidence type="ECO:0000259" key="4">
    <source>
        <dbReference type="Pfam" id="PF23359"/>
    </source>
</evidence>
<accession>A0A542ESF0</accession>
<reference evidence="5 6" key="1">
    <citation type="submission" date="2019-06" db="EMBL/GenBank/DDBJ databases">
        <title>Sequencing the genomes of 1000 actinobacteria strains.</title>
        <authorList>
            <person name="Klenk H.-P."/>
        </authorList>
    </citation>
    <scope>NUCLEOTIDE SEQUENCE [LARGE SCALE GENOMIC DNA]</scope>
    <source>
        <strain evidence="5 6">DSM 17305</strain>
    </source>
</reference>
<evidence type="ECO:0000259" key="3">
    <source>
        <dbReference type="Pfam" id="PF11774"/>
    </source>
</evidence>
<evidence type="ECO:0000313" key="6">
    <source>
        <dbReference type="Proteomes" id="UP000316298"/>
    </source>
</evidence>
<dbReference type="Proteomes" id="UP000316298">
    <property type="component" value="Unassembled WGS sequence"/>
</dbReference>
<dbReference type="Pfam" id="PF23359">
    <property type="entry name" value="Lsr2_DNA-bd"/>
    <property type="match status" value="1"/>
</dbReference>
<keyword evidence="6" id="KW-1185">Reference proteome</keyword>
<dbReference type="Gene3D" id="4.10.320.10">
    <property type="entry name" value="E3-binding domain"/>
    <property type="match status" value="1"/>
</dbReference>
<dbReference type="RefSeq" id="WP_141855383.1">
    <property type="nucleotide sequence ID" value="NZ_BAAAKA010000016.1"/>
</dbReference>
<protein>
    <submittedName>
        <fullName evidence="5">Lsr2 protein</fullName>
    </submittedName>
</protein>
<dbReference type="Gene3D" id="3.30.60.230">
    <property type="entry name" value="Lsr2, dimerization domain"/>
    <property type="match status" value="1"/>
</dbReference>
<gene>
    <name evidence="5" type="ORF">FB475_2423</name>
</gene>
<evidence type="ECO:0000256" key="2">
    <source>
        <dbReference type="SAM" id="MobiDB-lite"/>
    </source>
</evidence>
<name>A0A542ESF0_9ACTN</name>
<dbReference type="AlphaFoldDB" id="A0A542ESF0"/>
<proteinExistence type="predicted"/>
<evidence type="ECO:0000256" key="1">
    <source>
        <dbReference type="ARBA" id="ARBA00023125"/>
    </source>
</evidence>
<dbReference type="InterPro" id="IPR024412">
    <property type="entry name" value="Lsr2_dim_dom"/>
</dbReference>
<feature type="domain" description="Lsr2 DNA-binding" evidence="4">
    <location>
        <begin position="74"/>
        <end position="109"/>
    </location>
</feature>
<keyword evidence="1" id="KW-0238">DNA-binding</keyword>
<dbReference type="OrthoDB" id="4113332at2"/>
<dbReference type="GO" id="GO:0016746">
    <property type="term" value="F:acyltransferase activity"/>
    <property type="evidence" value="ECO:0007669"/>
    <property type="project" value="InterPro"/>
</dbReference>